<dbReference type="Gene3D" id="3.30.460.10">
    <property type="entry name" value="Beta Polymerase, domain 2"/>
    <property type="match status" value="1"/>
</dbReference>
<dbReference type="Pfam" id="PF01909">
    <property type="entry name" value="NTP_transf_2"/>
    <property type="match status" value="1"/>
</dbReference>
<dbReference type="RefSeq" id="WP_343789707.1">
    <property type="nucleotide sequence ID" value="NZ_BAAAEU010000007.1"/>
</dbReference>
<keyword evidence="3" id="KW-1185">Reference proteome</keyword>
<dbReference type="EMBL" id="BAAAEU010000007">
    <property type="protein sequence ID" value="GAA0713847.1"/>
    <property type="molecule type" value="Genomic_DNA"/>
</dbReference>
<protein>
    <recommendedName>
        <fullName evidence="1">Polymerase nucleotidyl transferase domain-containing protein</fullName>
    </recommendedName>
</protein>
<reference evidence="3" key="1">
    <citation type="journal article" date="2019" name="Int. J. Syst. Evol. Microbiol.">
        <title>The Global Catalogue of Microorganisms (GCM) 10K type strain sequencing project: providing services to taxonomists for standard genome sequencing and annotation.</title>
        <authorList>
            <consortium name="The Broad Institute Genomics Platform"/>
            <consortium name="The Broad Institute Genome Sequencing Center for Infectious Disease"/>
            <person name="Wu L."/>
            <person name="Ma J."/>
        </authorList>
    </citation>
    <scope>NUCLEOTIDE SEQUENCE [LARGE SCALE GENOMIC DNA]</scope>
    <source>
        <strain evidence="3">JCM 15421</strain>
    </source>
</reference>
<dbReference type="InterPro" id="IPR002934">
    <property type="entry name" value="Polymerase_NTP_transf_dom"/>
</dbReference>
<dbReference type="SUPFAM" id="SSF81301">
    <property type="entry name" value="Nucleotidyltransferase"/>
    <property type="match status" value="1"/>
</dbReference>
<evidence type="ECO:0000313" key="3">
    <source>
        <dbReference type="Proteomes" id="UP001501523"/>
    </source>
</evidence>
<evidence type="ECO:0000313" key="2">
    <source>
        <dbReference type="EMBL" id="GAA0713847.1"/>
    </source>
</evidence>
<organism evidence="2 3">
    <name type="scientific">Dokdonella soli</name>
    <dbReference type="NCBI Taxonomy" id="529810"/>
    <lineage>
        <taxon>Bacteria</taxon>
        <taxon>Pseudomonadati</taxon>
        <taxon>Pseudomonadota</taxon>
        <taxon>Gammaproteobacteria</taxon>
        <taxon>Lysobacterales</taxon>
        <taxon>Rhodanobacteraceae</taxon>
        <taxon>Dokdonella</taxon>
    </lineage>
</organism>
<name>A0ABP3TNJ8_9GAMM</name>
<comment type="caution">
    <text evidence="2">The sequence shown here is derived from an EMBL/GenBank/DDBJ whole genome shotgun (WGS) entry which is preliminary data.</text>
</comment>
<dbReference type="Proteomes" id="UP001501523">
    <property type="component" value="Unassembled WGS sequence"/>
</dbReference>
<dbReference type="InterPro" id="IPR043519">
    <property type="entry name" value="NT_sf"/>
</dbReference>
<sequence>MLGITQYLACHRISMDTIQGYVRPLGDGECLLLVGSVAEGLANPESDLDLLLLANDRDAGEHELHGDMLRAMPEGFDLNIEVITHARAEAVCRFFLHNLNEARRPAAAGAPRSLTFVGADELRLLHRLRTGIPLIASANSVDTLRDCYALHALPDFCTLQHVACHLRLRADASQTVQDAGDPHTPLVMSQLAGQHLIAAVLASIGETNPNPKWLLRLLRDHRRMLQTFDPDRLIRLALPGAASSARDIVDELQAVSEMTLARLVIEAGRAGSPTAVALSDLLPRHPRVLPAEPVDCVV</sequence>
<proteinExistence type="predicted"/>
<evidence type="ECO:0000259" key="1">
    <source>
        <dbReference type="Pfam" id="PF01909"/>
    </source>
</evidence>
<gene>
    <name evidence="2" type="ORF">GCM10009105_17670</name>
</gene>
<feature type="domain" description="Polymerase nucleotidyl transferase" evidence="1">
    <location>
        <begin position="31"/>
        <end position="57"/>
    </location>
</feature>
<accession>A0ABP3TNJ8</accession>